<evidence type="ECO:0000313" key="2">
    <source>
        <dbReference type="Proteomes" id="UP001057402"/>
    </source>
</evidence>
<protein>
    <submittedName>
        <fullName evidence="1">Uncharacterized protein</fullName>
    </submittedName>
</protein>
<gene>
    <name evidence="1" type="ORF">MLD38_011491</name>
</gene>
<name>A0ACB9R394_9MYRT</name>
<reference evidence="2" key="1">
    <citation type="journal article" date="2023" name="Front. Plant Sci.">
        <title>Chromosomal-level genome assembly of Melastoma candidum provides insights into trichome evolution.</title>
        <authorList>
            <person name="Zhong Y."/>
            <person name="Wu W."/>
            <person name="Sun C."/>
            <person name="Zou P."/>
            <person name="Liu Y."/>
            <person name="Dai S."/>
            <person name="Zhou R."/>
        </authorList>
    </citation>
    <scope>NUCLEOTIDE SEQUENCE [LARGE SCALE GENOMIC DNA]</scope>
</reference>
<organism evidence="1 2">
    <name type="scientific">Melastoma candidum</name>
    <dbReference type="NCBI Taxonomy" id="119954"/>
    <lineage>
        <taxon>Eukaryota</taxon>
        <taxon>Viridiplantae</taxon>
        <taxon>Streptophyta</taxon>
        <taxon>Embryophyta</taxon>
        <taxon>Tracheophyta</taxon>
        <taxon>Spermatophyta</taxon>
        <taxon>Magnoliopsida</taxon>
        <taxon>eudicotyledons</taxon>
        <taxon>Gunneridae</taxon>
        <taxon>Pentapetalae</taxon>
        <taxon>rosids</taxon>
        <taxon>malvids</taxon>
        <taxon>Myrtales</taxon>
        <taxon>Melastomataceae</taxon>
        <taxon>Melastomatoideae</taxon>
        <taxon>Melastomateae</taxon>
        <taxon>Melastoma</taxon>
    </lineage>
</organism>
<accession>A0ACB9R394</accession>
<proteinExistence type="predicted"/>
<keyword evidence="2" id="KW-1185">Reference proteome</keyword>
<evidence type="ECO:0000313" key="1">
    <source>
        <dbReference type="EMBL" id="KAI4373360.1"/>
    </source>
</evidence>
<comment type="caution">
    <text evidence="1">The sequence shown here is derived from an EMBL/GenBank/DDBJ whole genome shotgun (WGS) entry which is preliminary data.</text>
</comment>
<dbReference type="Proteomes" id="UP001057402">
    <property type="component" value="Chromosome 4"/>
</dbReference>
<dbReference type="EMBL" id="CM042883">
    <property type="protein sequence ID" value="KAI4373360.1"/>
    <property type="molecule type" value="Genomic_DNA"/>
</dbReference>
<sequence>MARFMNHERAAAAEFVDGFLFVSGSVPVEEVRRCLMMMSNVRRFTGCWGRTRDYSGSPSIESEDKPASFSGFSGSPRSSDEISYEPKQGYKNLDAHKGGYTTKRIKRGITRVDAAGVLQEKKYNPWKRESRQECPIYFRVFKSGQAIGGHKVSLTRGVEDAATSGVVMMGKQEVPMIDLNFPAFMEEVDDGGGGGGGGGSGVFPW</sequence>